<evidence type="ECO:0000256" key="4">
    <source>
        <dbReference type="ARBA" id="ARBA00023163"/>
    </source>
</evidence>
<evidence type="ECO:0000256" key="3">
    <source>
        <dbReference type="ARBA" id="ARBA00023125"/>
    </source>
</evidence>
<dbReference type="OrthoDB" id="9798934at2"/>
<organism evidence="7 8">
    <name type="scientific">Bifidobacterium vespertilionis</name>
    <dbReference type="NCBI Taxonomy" id="2562524"/>
    <lineage>
        <taxon>Bacteria</taxon>
        <taxon>Bacillati</taxon>
        <taxon>Actinomycetota</taxon>
        <taxon>Actinomycetes</taxon>
        <taxon>Bifidobacteriales</taxon>
        <taxon>Bifidobacteriaceae</taxon>
        <taxon>Bifidobacterium</taxon>
    </lineage>
</organism>
<comment type="caution">
    <text evidence="7">The sequence shown here is derived from an EMBL/GenBank/DDBJ whole genome shotgun (WGS) entry which is preliminary data.</text>
</comment>
<gene>
    <name evidence="7" type="ORF">EM848_07200</name>
    <name evidence="6" type="ORF">EMO90_09140</name>
</gene>
<dbReference type="Gene3D" id="3.40.50.2300">
    <property type="match status" value="2"/>
</dbReference>
<keyword evidence="1" id="KW-0678">Repressor</keyword>
<accession>A0A5J5DTN7</accession>
<keyword evidence="2" id="KW-0805">Transcription regulation</keyword>
<dbReference type="PANTHER" id="PTHR30146">
    <property type="entry name" value="LACI-RELATED TRANSCRIPTIONAL REPRESSOR"/>
    <property type="match status" value="1"/>
</dbReference>
<evidence type="ECO:0000256" key="1">
    <source>
        <dbReference type="ARBA" id="ARBA00022491"/>
    </source>
</evidence>
<dbReference type="CDD" id="cd06288">
    <property type="entry name" value="PBP1_sucrose_transcription_regulator"/>
    <property type="match status" value="1"/>
</dbReference>
<feature type="domain" description="HTH lacI-type" evidence="5">
    <location>
        <begin position="2"/>
        <end position="58"/>
    </location>
</feature>
<keyword evidence="4" id="KW-0804">Transcription</keyword>
<evidence type="ECO:0000313" key="9">
    <source>
        <dbReference type="Proteomes" id="UP000374630"/>
    </source>
</evidence>
<dbReference type="Proteomes" id="UP000374630">
    <property type="component" value="Unassembled WGS sequence"/>
</dbReference>
<protein>
    <submittedName>
        <fullName evidence="7">LacI family DNA-binding transcriptional regulator</fullName>
    </submittedName>
</protein>
<dbReference type="Pfam" id="PF00532">
    <property type="entry name" value="Peripla_BP_1"/>
    <property type="match status" value="1"/>
</dbReference>
<evidence type="ECO:0000313" key="7">
    <source>
        <dbReference type="EMBL" id="KAA8822956.1"/>
    </source>
</evidence>
<evidence type="ECO:0000259" key="5">
    <source>
        <dbReference type="PROSITE" id="PS50932"/>
    </source>
</evidence>
<dbReference type="SUPFAM" id="SSF47413">
    <property type="entry name" value="lambda repressor-like DNA-binding domains"/>
    <property type="match status" value="1"/>
</dbReference>
<evidence type="ECO:0000313" key="8">
    <source>
        <dbReference type="Proteomes" id="UP000345527"/>
    </source>
</evidence>
<dbReference type="Proteomes" id="UP000345527">
    <property type="component" value="Unassembled WGS sequence"/>
</dbReference>
<keyword evidence="3 7" id="KW-0238">DNA-binding</keyword>
<dbReference type="RefSeq" id="WP_150354263.1">
    <property type="nucleotide sequence ID" value="NZ_RZNZ01000013.1"/>
</dbReference>
<dbReference type="InterPro" id="IPR028082">
    <property type="entry name" value="Peripla_BP_I"/>
</dbReference>
<dbReference type="InterPro" id="IPR001761">
    <property type="entry name" value="Peripla_BP/Lac1_sug-bd_dom"/>
</dbReference>
<evidence type="ECO:0000313" key="6">
    <source>
        <dbReference type="EMBL" id="KAA8818822.1"/>
    </source>
</evidence>
<dbReference type="PROSITE" id="PS50932">
    <property type="entry name" value="HTH_LACI_2"/>
    <property type="match status" value="1"/>
</dbReference>
<keyword evidence="9" id="KW-1185">Reference proteome</keyword>
<dbReference type="SMART" id="SM00354">
    <property type="entry name" value="HTH_LACI"/>
    <property type="match status" value="1"/>
</dbReference>
<dbReference type="InterPro" id="IPR010982">
    <property type="entry name" value="Lambda_DNA-bd_dom_sf"/>
</dbReference>
<reference evidence="8 9" key="1">
    <citation type="journal article" date="2019" name="Syst. Appl. Microbiol.">
        <title>Characterization of Bifidobacterium species in feaces of the Egyptian fruit bat: Description of B. vespertilionis sp. nov. and B. rousetti sp. nov.</title>
        <authorList>
            <person name="Modesto M."/>
            <person name="Satti M."/>
            <person name="Watanabe K."/>
            <person name="Puglisi E."/>
            <person name="Morelli L."/>
            <person name="Huang C.-H."/>
            <person name="Liou J.-S."/>
            <person name="Miyashita M."/>
            <person name="Tamura T."/>
            <person name="Saito S."/>
            <person name="Mori K."/>
            <person name="Huang L."/>
            <person name="Sciavilla P."/>
            <person name="Sandri C."/>
            <person name="Spiezio C."/>
            <person name="Vitali F."/>
            <person name="Cavalieri D."/>
            <person name="Perpetuini G."/>
            <person name="Tofalo R."/>
            <person name="Bonetti A."/>
            <person name="Arita M."/>
            <person name="Mattarelli P."/>
        </authorList>
    </citation>
    <scope>NUCLEOTIDE SEQUENCE [LARGE SCALE GENOMIC DNA]</scope>
    <source>
        <strain evidence="6 9">RST16</strain>
        <strain evidence="7 8">RST8</strain>
    </source>
</reference>
<evidence type="ECO:0000256" key="2">
    <source>
        <dbReference type="ARBA" id="ARBA00023015"/>
    </source>
</evidence>
<dbReference type="EMBL" id="RZNZ01000013">
    <property type="protein sequence ID" value="KAA8818822.1"/>
    <property type="molecule type" value="Genomic_DNA"/>
</dbReference>
<proteinExistence type="predicted"/>
<dbReference type="SUPFAM" id="SSF53822">
    <property type="entry name" value="Periplasmic binding protein-like I"/>
    <property type="match status" value="1"/>
</dbReference>
<dbReference type="GO" id="GO:0000976">
    <property type="term" value="F:transcription cis-regulatory region binding"/>
    <property type="evidence" value="ECO:0007669"/>
    <property type="project" value="TreeGrafter"/>
</dbReference>
<dbReference type="GO" id="GO:0003700">
    <property type="term" value="F:DNA-binding transcription factor activity"/>
    <property type="evidence" value="ECO:0007669"/>
    <property type="project" value="TreeGrafter"/>
</dbReference>
<dbReference type="CDD" id="cd01392">
    <property type="entry name" value="HTH_LacI"/>
    <property type="match status" value="1"/>
</dbReference>
<dbReference type="EMBL" id="RZOA01000013">
    <property type="protein sequence ID" value="KAA8822956.1"/>
    <property type="molecule type" value="Genomic_DNA"/>
</dbReference>
<dbReference type="InterPro" id="IPR000843">
    <property type="entry name" value="HTH_LacI"/>
</dbReference>
<dbReference type="AlphaFoldDB" id="A0A5J5DTN7"/>
<dbReference type="Pfam" id="PF00356">
    <property type="entry name" value="LacI"/>
    <property type="match status" value="1"/>
</dbReference>
<dbReference type="PANTHER" id="PTHR30146:SF148">
    <property type="entry name" value="HTH-TYPE TRANSCRIPTIONAL REPRESSOR PURR-RELATED"/>
    <property type="match status" value="1"/>
</dbReference>
<sequence length="349" mass="38286">MTTMKEIAEKTGVSVSSVSLVLNGRDAGRVKPDIAKKVRQVADRMGYKPNPLARSLRTSHTRILGFISEEIATTPFAGGIILGAQDAASALGYMLITVNTDRRSDEDEQIAALKRYGVDGFLYAKMSNRVTDVPNSLEGYPTVLVDATDRAGRVPSVTPDEVNIGYDGTKRLIDAGCKRIAYVGCSDPMVAQSLRFQGYRRALEQAGLPYDDDLVVNVLFHKPAQDAVDRLITEQRPDGVFCFNDARALYVYQSALKLDLTIGRDLSVVGVDNHRLIAETVVPELTTVELPHYEMGYWATRKVIAMIEGRDRLKPSELAQTTSPMPPLDGPLETQVHCALVEKDSVASR</sequence>
<dbReference type="Gene3D" id="1.10.260.40">
    <property type="entry name" value="lambda repressor-like DNA-binding domains"/>
    <property type="match status" value="1"/>
</dbReference>
<name>A0A5J5DTN7_9BIFI</name>